<dbReference type="GO" id="GO:0016301">
    <property type="term" value="F:kinase activity"/>
    <property type="evidence" value="ECO:0007669"/>
    <property type="project" value="UniProtKB-KW"/>
</dbReference>
<dbReference type="GO" id="GO:0006772">
    <property type="term" value="P:thiamine metabolic process"/>
    <property type="evidence" value="ECO:0007669"/>
    <property type="project" value="UniProtKB-UniRule"/>
</dbReference>
<dbReference type="Proteomes" id="UP000199545">
    <property type="component" value="Unassembled WGS sequence"/>
</dbReference>
<keyword evidence="2" id="KW-0547">Nucleotide-binding</keyword>
<evidence type="ECO:0000256" key="1">
    <source>
        <dbReference type="ARBA" id="ARBA00022679"/>
    </source>
</evidence>
<dbReference type="InterPro" id="IPR007371">
    <property type="entry name" value="TPK_catalytic"/>
</dbReference>
<keyword evidence="1" id="KW-0808">Transferase</keyword>
<organism evidence="7 8">
    <name type="scientific">Thermoflavimicrobium dichotomicum</name>
    <dbReference type="NCBI Taxonomy" id="46223"/>
    <lineage>
        <taxon>Bacteria</taxon>
        <taxon>Bacillati</taxon>
        <taxon>Bacillota</taxon>
        <taxon>Bacilli</taxon>
        <taxon>Bacillales</taxon>
        <taxon>Thermoactinomycetaceae</taxon>
        <taxon>Thermoflavimicrobium</taxon>
    </lineage>
</organism>
<dbReference type="STRING" id="46223.SAMN05421852_11432"/>
<feature type="domain" description="Thiamin pyrophosphokinase thiamin-binding" evidence="6">
    <location>
        <begin position="136"/>
        <end position="203"/>
    </location>
</feature>
<gene>
    <name evidence="7" type="ORF">SAMN05421852_11432</name>
</gene>
<dbReference type="EC" id="2.7.6.2" evidence="5"/>
<dbReference type="GO" id="GO:0030975">
    <property type="term" value="F:thiamine binding"/>
    <property type="evidence" value="ECO:0007669"/>
    <property type="project" value="InterPro"/>
</dbReference>
<evidence type="ECO:0000256" key="4">
    <source>
        <dbReference type="ARBA" id="ARBA00022840"/>
    </source>
</evidence>
<keyword evidence="4" id="KW-0067">ATP-binding</keyword>
<proteinExistence type="predicted"/>
<name>A0A1I3SWE6_9BACL</name>
<keyword evidence="3 7" id="KW-0418">Kinase</keyword>
<dbReference type="NCBIfam" id="TIGR01378">
    <property type="entry name" value="thi_PPkinase"/>
    <property type="match status" value="1"/>
</dbReference>
<dbReference type="InterPro" id="IPR036371">
    <property type="entry name" value="TPK_B1-bd_sf"/>
</dbReference>
<evidence type="ECO:0000313" key="7">
    <source>
        <dbReference type="EMBL" id="SFJ61657.1"/>
    </source>
</evidence>
<dbReference type="SMART" id="SM00983">
    <property type="entry name" value="TPK_B1_binding"/>
    <property type="match status" value="1"/>
</dbReference>
<reference evidence="7 8" key="1">
    <citation type="submission" date="2016-10" db="EMBL/GenBank/DDBJ databases">
        <authorList>
            <person name="de Groot N.N."/>
        </authorList>
    </citation>
    <scope>NUCLEOTIDE SEQUENCE [LARGE SCALE GENOMIC DNA]</scope>
    <source>
        <strain evidence="7 8">DSM 44778</strain>
    </source>
</reference>
<evidence type="ECO:0000259" key="6">
    <source>
        <dbReference type="SMART" id="SM00983"/>
    </source>
</evidence>
<dbReference type="AlphaFoldDB" id="A0A1I3SWE6"/>
<evidence type="ECO:0000313" key="8">
    <source>
        <dbReference type="Proteomes" id="UP000199545"/>
    </source>
</evidence>
<dbReference type="Pfam" id="PF04265">
    <property type="entry name" value="TPK_B1_binding"/>
    <property type="match status" value="1"/>
</dbReference>
<dbReference type="InterPro" id="IPR053149">
    <property type="entry name" value="TPK"/>
</dbReference>
<dbReference type="PANTHER" id="PTHR41299:SF1">
    <property type="entry name" value="THIAMINE PYROPHOSPHOKINASE"/>
    <property type="match status" value="1"/>
</dbReference>
<dbReference type="GO" id="GO:0004788">
    <property type="term" value="F:thiamine diphosphokinase activity"/>
    <property type="evidence" value="ECO:0007669"/>
    <property type="project" value="UniProtKB-UniRule"/>
</dbReference>
<evidence type="ECO:0000256" key="5">
    <source>
        <dbReference type="NCBIfam" id="TIGR01378"/>
    </source>
</evidence>
<dbReference type="SUPFAM" id="SSF63999">
    <property type="entry name" value="Thiamin pyrophosphokinase, catalytic domain"/>
    <property type="match status" value="1"/>
</dbReference>
<keyword evidence="8" id="KW-1185">Reference proteome</keyword>
<accession>A0A1I3SWE6</accession>
<dbReference type="GO" id="GO:0005524">
    <property type="term" value="F:ATP binding"/>
    <property type="evidence" value="ECO:0007669"/>
    <property type="project" value="UniProtKB-KW"/>
</dbReference>
<dbReference type="EMBL" id="FORR01000014">
    <property type="protein sequence ID" value="SFJ61657.1"/>
    <property type="molecule type" value="Genomic_DNA"/>
</dbReference>
<protein>
    <recommendedName>
        <fullName evidence="5">Thiamine diphosphokinase</fullName>
        <ecNumber evidence="5">2.7.6.2</ecNumber>
    </recommendedName>
</protein>
<dbReference type="Gene3D" id="3.40.50.10240">
    <property type="entry name" value="Thiamin pyrophosphokinase, catalytic domain"/>
    <property type="match status" value="1"/>
</dbReference>
<dbReference type="GO" id="GO:0009229">
    <property type="term" value="P:thiamine diphosphate biosynthetic process"/>
    <property type="evidence" value="ECO:0007669"/>
    <property type="project" value="InterPro"/>
</dbReference>
<dbReference type="Pfam" id="PF04263">
    <property type="entry name" value="TPK_catalytic"/>
    <property type="match status" value="1"/>
</dbReference>
<dbReference type="SUPFAM" id="SSF63862">
    <property type="entry name" value="Thiamin pyrophosphokinase, substrate-binding domain"/>
    <property type="match status" value="1"/>
</dbReference>
<dbReference type="PANTHER" id="PTHR41299">
    <property type="entry name" value="THIAMINE PYROPHOSPHOKINASE"/>
    <property type="match status" value="1"/>
</dbReference>
<dbReference type="InterPro" id="IPR036759">
    <property type="entry name" value="TPK_catalytic_sf"/>
</dbReference>
<dbReference type="InterPro" id="IPR006282">
    <property type="entry name" value="Thi_PPkinase"/>
</dbReference>
<dbReference type="InterPro" id="IPR007373">
    <property type="entry name" value="Thiamin_PyroPKinase_B1-bd"/>
</dbReference>
<sequence>MVGGGDFDLDDFRRVDHEFDWVISADAGTLRLLESGIQPHLAVGDFDTTGDERLKWIQEKGIPLIHLPVEKAMTDLHYAIQEAIKRKPMEIFIFGALGGARIDHALANIGLLEWIDEQGVKAIMVHRHNRLRLLAGPAEVSLKKEGYTYVSLIPVSKQVEGITTHGMLYPLHEGVLIRGQTLGISNEIKEDVACIQIRQGKCLLVESSDA</sequence>
<evidence type="ECO:0000256" key="3">
    <source>
        <dbReference type="ARBA" id="ARBA00022777"/>
    </source>
</evidence>
<dbReference type="CDD" id="cd07995">
    <property type="entry name" value="TPK"/>
    <property type="match status" value="1"/>
</dbReference>
<evidence type="ECO:0000256" key="2">
    <source>
        <dbReference type="ARBA" id="ARBA00022741"/>
    </source>
</evidence>